<name>A0ACC6N366_9HYPH</name>
<accession>A0ACC6N366</accession>
<proteinExistence type="predicted"/>
<reference evidence="1" key="1">
    <citation type="submission" date="2023-12" db="EMBL/GenBank/DDBJ databases">
        <title>Diversity of Rhizobium in root nodule of phaseolus vulgaris.</title>
        <authorList>
            <person name="Wang H."/>
        </authorList>
    </citation>
    <scope>NUCLEOTIDE SEQUENCE</scope>
    <source>
        <strain evidence="1">MJ31</strain>
    </source>
</reference>
<dbReference type="Proteomes" id="UP001304050">
    <property type="component" value="Unassembled WGS sequence"/>
</dbReference>
<protein>
    <submittedName>
        <fullName evidence="1">Uncharacterized protein</fullName>
    </submittedName>
</protein>
<evidence type="ECO:0000313" key="2">
    <source>
        <dbReference type="Proteomes" id="UP001304050"/>
    </source>
</evidence>
<organism evidence="1 2">
    <name type="scientific">Rhizobium mulingense</name>
    <dbReference type="NCBI Taxonomy" id="3031128"/>
    <lineage>
        <taxon>Bacteria</taxon>
        <taxon>Pseudomonadati</taxon>
        <taxon>Pseudomonadota</taxon>
        <taxon>Alphaproteobacteria</taxon>
        <taxon>Hyphomicrobiales</taxon>
        <taxon>Rhizobiaceae</taxon>
        <taxon>Rhizobium/Agrobacterium group</taxon>
        <taxon>Rhizobium</taxon>
    </lineage>
</organism>
<keyword evidence="2" id="KW-1185">Reference proteome</keyword>
<sequence>MAHADRKHIGAGAKGKGDGSGALTDLEEEQLPENMVLSNRDKTQHSKERGLDGKTVQTEQYSDHSSNRDPDWGET</sequence>
<gene>
    <name evidence="1" type="ORF">U8465_23740</name>
</gene>
<evidence type="ECO:0000313" key="1">
    <source>
        <dbReference type="EMBL" id="MEA3520078.1"/>
    </source>
</evidence>
<comment type="caution">
    <text evidence="1">The sequence shown here is derived from an EMBL/GenBank/DDBJ whole genome shotgun (WGS) entry which is preliminary data.</text>
</comment>
<dbReference type="EMBL" id="JAYESG010000013">
    <property type="protein sequence ID" value="MEA3520078.1"/>
    <property type="molecule type" value="Genomic_DNA"/>
</dbReference>